<protein>
    <submittedName>
        <fullName evidence="2">Tfp pilus assembly protein FimV</fullName>
    </submittedName>
</protein>
<feature type="compositionally biased region" description="Polar residues" evidence="1">
    <location>
        <begin position="58"/>
        <end position="72"/>
    </location>
</feature>
<dbReference type="InterPro" id="IPR020011">
    <property type="entry name" value="FimV_C"/>
</dbReference>
<dbReference type="Gene3D" id="1.20.58.2200">
    <property type="match status" value="1"/>
</dbReference>
<dbReference type="RefSeq" id="WP_115308533.1">
    <property type="nucleotide sequence ID" value="NZ_UGJJ01000002.1"/>
</dbReference>
<feature type="compositionally biased region" description="Low complexity" evidence="1">
    <location>
        <begin position="85"/>
        <end position="95"/>
    </location>
</feature>
<dbReference type="NCBIfam" id="TIGR03504">
    <property type="entry name" value="FimV_Cterm"/>
    <property type="match status" value="1"/>
</dbReference>
<sequence>MQDDLDDSDLEEDVVFFDSTDTPAAADNASFDLDLSALDIPQAGIASSAVTNDEETLSRQNVDWDSIESTESIFEPDEPVPAKPQPAAAKPSAPAQKEESVSSWATGDAFTLHEKQRAAEKAQAARAPEPEPVVSWAGSAAFAEPKAAEPVKAAEPAKTPVPKAAEPTRSAEPKPAESVLETHTEHLPEVEPLSWGEDIAAMPVSEAAAEPAAQIQTASAAEEVLADFDFTPVAEIPAQAAAKTAEPEPQPVFDETEVPLAFEPVAETPVADIPAAPIEEMQTASVETEAAPLDFDFTPDAPATAEADSAAAKQPEFFQGEAIVEPPLEFTAEDTVGSIPETGTESAVQTEAAAELQPFGLSVEDEAVDAVQPQEAVWTNTIDEEPAVAAASLEPVVPEMPEIPALEIAAEPVAQEAETPEIQTASFAASTGFAEAEPLADPFAPVSFDEAVAQPEAAGWQGDDSDVDLTSSVTFDDSQLDSADDLNIDWGSLDAAEEGGESKPAFVSESVGMTAPLEAKYELAEMYIEIGDPDAARETLYELIDESHGEIQAKSKELLARIGG</sequence>
<feature type="compositionally biased region" description="Basic and acidic residues" evidence="1">
    <location>
        <begin position="111"/>
        <end position="120"/>
    </location>
</feature>
<feature type="region of interest" description="Disordered" evidence="1">
    <location>
        <begin position="49"/>
        <end position="132"/>
    </location>
</feature>
<keyword evidence="3" id="KW-1185">Reference proteome</keyword>
<evidence type="ECO:0000313" key="3">
    <source>
        <dbReference type="Proteomes" id="UP000254293"/>
    </source>
</evidence>
<reference evidence="2 3" key="1">
    <citation type="submission" date="2018-06" db="EMBL/GenBank/DDBJ databases">
        <authorList>
            <consortium name="Pathogen Informatics"/>
            <person name="Doyle S."/>
        </authorList>
    </citation>
    <scope>NUCLEOTIDE SEQUENCE [LARGE SCALE GENOMIC DNA]</scope>
    <source>
        <strain evidence="2 3">NCTC13336</strain>
    </source>
</reference>
<dbReference type="InterPro" id="IPR038440">
    <property type="entry name" value="FimV_C_sf"/>
</dbReference>
<evidence type="ECO:0000256" key="1">
    <source>
        <dbReference type="SAM" id="MobiDB-lite"/>
    </source>
</evidence>
<gene>
    <name evidence="2" type="ORF">NCTC13336_01507</name>
</gene>
<accession>A0A377R189</accession>
<feature type="region of interest" description="Disordered" evidence="1">
    <location>
        <begin position="147"/>
        <end position="179"/>
    </location>
</feature>
<dbReference type="EMBL" id="UGJJ01000002">
    <property type="protein sequence ID" value="STR02630.1"/>
    <property type="molecule type" value="Genomic_DNA"/>
</dbReference>
<proteinExistence type="predicted"/>
<dbReference type="AlphaFoldDB" id="A0A377R189"/>
<name>A0A377R189_9NEIS</name>
<evidence type="ECO:0000313" key="2">
    <source>
        <dbReference type="EMBL" id="STR02630.1"/>
    </source>
</evidence>
<feature type="compositionally biased region" description="Basic and acidic residues" evidence="1">
    <location>
        <begin position="169"/>
        <end position="179"/>
    </location>
</feature>
<organism evidence="2 3">
    <name type="scientific">Kingella potus</name>
    <dbReference type="NCBI Taxonomy" id="265175"/>
    <lineage>
        <taxon>Bacteria</taxon>
        <taxon>Pseudomonadati</taxon>
        <taxon>Pseudomonadota</taxon>
        <taxon>Betaproteobacteria</taxon>
        <taxon>Neisseriales</taxon>
        <taxon>Neisseriaceae</taxon>
        <taxon>Kingella</taxon>
    </lineage>
</organism>
<feature type="compositionally biased region" description="Low complexity" evidence="1">
    <location>
        <begin position="147"/>
        <end position="168"/>
    </location>
</feature>
<dbReference type="Proteomes" id="UP000254293">
    <property type="component" value="Unassembled WGS sequence"/>
</dbReference>